<organism evidence="3 4">
    <name type="scientific">Smittium mucronatum</name>
    <dbReference type="NCBI Taxonomy" id="133383"/>
    <lineage>
        <taxon>Eukaryota</taxon>
        <taxon>Fungi</taxon>
        <taxon>Fungi incertae sedis</taxon>
        <taxon>Zoopagomycota</taxon>
        <taxon>Kickxellomycotina</taxon>
        <taxon>Harpellomycetes</taxon>
        <taxon>Harpellales</taxon>
        <taxon>Legeriomycetaceae</taxon>
        <taxon>Smittium</taxon>
    </lineage>
</organism>
<evidence type="ECO:0000256" key="1">
    <source>
        <dbReference type="SAM" id="MobiDB-lite"/>
    </source>
</evidence>
<feature type="signal peptide" evidence="2">
    <location>
        <begin position="1"/>
        <end position="23"/>
    </location>
</feature>
<proteinExistence type="predicted"/>
<feature type="compositionally biased region" description="Polar residues" evidence="1">
    <location>
        <begin position="85"/>
        <end position="95"/>
    </location>
</feature>
<feature type="chain" id="PRO_5013045327" evidence="2">
    <location>
        <begin position="24"/>
        <end position="270"/>
    </location>
</feature>
<protein>
    <submittedName>
        <fullName evidence="3">Uncharacterized protein</fullName>
    </submittedName>
</protein>
<feature type="region of interest" description="Disordered" evidence="1">
    <location>
        <begin position="85"/>
        <end position="173"/>
    </location>
</feature>
<reference evidence="3 4" key="1">
    <citation type="journal article" date="2016" name="Mol. Biol. Evol.">
        <title>Genome-Wide Survey of Gut Fungi (Harpellales) Reveals the First Horizontally Transferred Ubiquitin Gene from a Mosquito Host.</title>
        <authorList>
            <person name="Wang Y."/>
            <person name="White M.M."/>
            <person name="Kvist S."/>
            <person name="Moncalvo J.M."/>
        </authorList>
    </citation>
    <scope>NUCLEOTIDE SEQUENCE [LARGE SCALE GENOMIC DNA]</scope>
    <source>
        <strain evidence="3 4">ALG-7-W6</strain>
    </source>
</reference>
<feature type="compositionally biased region" description="Acidic residues" evidence="1">
    <location>
        <begin position="107"/>
        <end position="173"/>
    </location>
</feature>
<dbReference type="AlphaFoldDB" id="A0A1R0GQ63"/>
<accession>A0A1R0GQ63</accession>
<keyword evidence="4" id="KW-1185">Reference proteome</keyword>
<name>A0A1R0GQ63_9FUNG</name>
<feature type="compositionally biased region" description="Low complexity" evidence="1">
    <location>
        <begin position="96"/>
        <end position="105"/>
    </location>
</feature>
<sequence length="270" mass="31161">MMVSIGFRLIALFQISLNTLSQAYQITNLEVPYNDHNDVSDYSLYDRDSDNHHIGSWKHHKNDDSKYTHLYNYNSEKLTQNYIEGTNNKRSNGYSNDQNNQQNDNSEYSDTEEYPDTTCDSETDEPTDTTCDSDTDEPTDTTCDSDTDEPTDTNCDSDTDEPTDTTCDSDNDESFDTTCDSDAEIPTYMPYETNSYVSPSGLYKRNSYYGDIAPSNDPNVYENVYTSRRVYYSEEQEQTETIYAPISYAPREKYYNKRYLPTGNYGLRIN</sequence>
<gene>
    <name evidence="3" type="ORF">AYI68_g6898</name>
</gene>
<evidence type="ECO:0000256" key="2">
    <source>
        <dbReference type="SAM" id="SignalP"/>
    </source>
</evidence>
<evidence type="ECO:0000313" key="3">
    <source>
        <dbReference type="EMBL" id="OLY79043.1"/>
    </source>
</evidence>
<dbReference type="EMBL" id="LSSL01005085">
    <property type="protein sequence ID" value="OLY79043.1"/>
    <property type="molecule type" value="Genomic_DNA"/>
</dbReference>
<comment type="caution">
    <text evidence="3">The sequence shown here is derived from an EMBL/GenBank/DDBJ whole genome shotgun (WGS) entry which is preliminary data.</text>
</comment>
<dbReference type="Proteomes" id="UP000187455">
    <property type="component" value="Unassembled WGS sequence"/>
</dbReference>
<keyword evidence="2" id="KW-0732">Signal</keyword>
<evidence type="ECO:0000313" key="4">
    <source>
        <dbReference type="Proteomes" id="UP000187455"/>
    </source>
</evidence>